<dbReference type="AlphaFoldDB" id="A0AAQ4F2A4"/>
<dbReference type="PANTHER" id="PTHR31751:SF42">
    <property type="entry name" value="PROTEIN CBG10204"/>
    <property type="match status" value="1"/>
</dbReference>
<dbReference type="PANTHER" id="PTHR31751">
    <property type="entry name" value="SI:CH211-108C17.2-RELATED-RELATED"/>
    <property type="match status" value="1"/>
</dbReference>
<name>A0AAQ4F2A4_AMBAM</name>
<accession>A0AAQ4F2A4</accession>
<dbReference type="EMBL" id="JARKHS020007886">
    <property type="protein sequence ID" value="KAK8781227.1"/>
    <property type="molecule type" value="Genomic_DNA"/>
</dbReference>
<evidence type="ECO:0000313" key="1">
    <source>
        <dbReference type="EMBL" id="KAK8781227.1"/>
    </source>
</evidence>
<dbReference type="Proteomes" id="UP001321473">
    <property type="component" value="Unassembled WGS sequence"/>
</dbReference>
<reference evidence="1 2" key="1">
    <citation type="journal article" date="2023" name="Arcadia Sci">
        <title>De novo assembly of a long-read Amblyomma americanum tick genome.</title>
        <authorList>
            <person name="Chou S."/>
            <person name="Poskanzer K.E."/>
            <person name="Rollins M."/>
            <person name="Thuy-Boun P.S."/>
        </authorList>
    </citation>
    <scope>NUCLEOTIDE SEQUENCE [LARGE SCALE GENOMIC DNA]</scope>
    <source>
        <strain evidence="1">F_SG_1</strain>
        <tissue evidence="1">Salivary glands</tissue>
    </source>
</reference>
<gene>
    <name evidence="1" type="ORF">V5799_017431</name>
</gene>
<comment type="caution">
    <text evidence="1">The sequence shown here is derived from an EMBL/GenBank/DDBJ whole genome shotgun (WGS) entry which is preliminary data.</text>
</comment>
<organism evidence="1 2">
    <name type="scientific">Amblyomma americanum</name>
    <name type="common">Lone star tick</name>
    <dbReference type="NCBI Taxonomy" id="6943"/>
    <lineage>
        <taxon>Eukaryota</taxon>
        <taxon>Metazoa</taxon>
        <taxon>Ecdysozoa</taxon>
        <taxon>Arthropoda</taxon>
        <taxon>Chelicerata</taxon>
        <taxon>Arachnida</taxon>
        <taxon>Acari</taxon>
        <taxon>Parasitiformes</taxon>
        <taxon>Ixodida</taxon>
        <taxon>Ixodoidea</taxon>
        <taxon>Ixodidae</taxon>
        <taxon>Amblyomminae</taxon>
        <taxon>Amblyomma</taxon>
    </lineage>
</organism>
<keyword evidence="2" id="KW-1185">Reference proteome</keyword>
<evidence type="ECO:0000313" key="2">
    <source>
        <dbReference type="Proteomes" id="UP001321473"/>
    </source>
</evidence>
<protein>
    <submittedName>
        <fullName evidence="1">Uncharacterized protein</fullName>
    </submittedName>
</protein>
<sequence>MGNTAVAAAILLTGSSPTQVLRLFKSAGIACFSKRKYDRLQRDILIPAVHKLWGRKQNSLVNSLSRAEAQLAGDSRADSPGFCAKYGTYSLLDTSLNRIIDMQLVQSSEVSSSGAMELEGLKRALKRLDDKNISVREIVTDRHVQVRSHMRQHRPDIAHYIDAWHVAKGLKKKLQAASCSRGCGVIEEWMTSIINQFYFAVKIAGRRVHTAAERGELAVAIWLPLLNHVQDKHCGHSGEYANCEHGDLLPRKWIFLGTSIY</sequence>
<proteinExistence type="predicted"/>